<dbReference type="Proteomes" id="UP000188268">
    <property type="component" value="Unassembled WGS sequence"/>
</dbReference>
<dbReference type="OrthoDB" id="1000726at2759"/>
<dbReference type="EMBL" id="AWWV01014365">
    <property type="protein sequence ID" value="OMO57375.1"/>
    <property type="molecule type" value="Genomic_DNA"/>
</dbReference>
<dbReference type="Gramene" id="OMO57375">
    <property type="protein sequence ID" value="OMO57375"/>
    <property type="gene ID" value="CCACVL1_25799"/>
</dbReference>
<sequence>KYTNRKQILRLALIRFATHFMQLEEVVRQKQALRDMFNLK</sequence>
<evidence type="ECO:0000313" key="2">
    <source>
        <dbReference type="Proteomes" id="UP000188268"/>
    </source>
</evidence>
<reference evidence="1 2" key="1">
    <citation type="submission" date="2013-09" db="EMBL/GenBank/DDBJ databases">
        <title>Corchorus capsularis genome sequencing.</title>
        <authorList>
            <person name="Alam M."/>
            <person name="Haque M.S."/>
            <person name="Islam M.S."/>
            <person name="Emdad E.M."/>
            <person name="Islam M.M."/>
            <person name="Ahmed B."/>
            <person name="Halim A."/>
            <person name="Hossen Q.M.M."/>
            <person name="Hossain M.Z."/>
            <person name="Ahmed R."/>
            <person name="Khan M.M."/>
            <person name="Islam R."/>
            <person name="Rashid M.M."/>
            <person name="Khan S.A."/>
            <person name="Rahman M.S."/>
            <person name="Alam M."/>
        </authorList>
    </citation>
    <scope>NUCLEOTIDE SEQUENCE [LARGE SCALE GENOMIC DNA]</scope>
    <source>
        <strain evidence="2">cv. CVL-1</strain>
        <tissue evidence="1">Whole seedling</tissue>
    </source>
</reference>
<protein>
    <submittedName>
        <fullName evidence="1">Uncharacterized protein</fullName>
    </submittedName>
</protein>
<feature type="non-terminal residue" evidence="1">
    <location>
        <position position="1"/>
    </location>
</feature>
<gene>
    <name evidence="1" type="ORF">CCACVL1_25799</name>
</gene>
<feature type="non-terminal residue" evidence="1">
    <location>
        <position position="40"/>
    </location>
</feature>
<evidence type="ECO:0000313" key="1">
    <source>
        <dbReference type="EMBL" id="OMO57375.1"/>
    </source>
</evidence>
<proteinExistence type="predicted"/>
<keyword evidence="2" id="KW-1185">Reference proteome</keyword>
<name>A0A1R3GGZ5_COCAP</name>
<accession>A0A1R3GGZ5</accession>
<comment type="caution">
    <text evidence="1">The sequence shown here is derived from an EMBL/GenBank/DDBJ whole genome shotgun (WGS) entry which is preliminary data.</text>
</comment>
<organism evidence="1 2">
    <name type="scientific">Corchorus capsularis</name>
    <name type="common">Jute</name>
    <dbReference type="NCBI Taxonomy" id="210143"/>
    <lineage>
        <taxon>Eukaryota</taxon>
        <taxon>Viridiplantae</taxon>
        <taxon>Streptophyta</taxon>
        <taxon>Embryophyta</taxon>
        <taxon>Tracheophyta</taxon>
        <taxon>Spermatophyta</taxon>
        <taxon>Magnoliopsida</taxon>
        <taxon>eudicotyledons</taxon>
        <taxon>Gunneridae</taxon>
        <taxon>Pentapetalae</taxon>
        <taxon>rosids</taxon>
        <taxon>malvids</taxon>
        <taxon>Malvales</taxon>
        <taxon>Malvaceae</taxon>
        <taxon>Grewioideae</taxon>
        <taxon>Apeibeae</taxon>
        <taxon>Corchorus</taxon>
    </lineage>
</organism>
<dbReference type="AlphaFoldDB" id="A0A1R3GGZ5"/>